<dbReference type="Proteomes" id="UP000518752">
    <property type="component" value="Unassembled WGS sequence"/>
</dbReference>
<dbReference type="EMBL" id="JAACJN010000151">
    <property type="protein sequence ID" value="KAF5366635.1"/>
    <property type="molecule type" value="Genomic_DNA"/>
</dbReference>
<gene>
    <name evidence="1" type="ORF">D9757_011888</name>
</gene>
<dbReference type="AlphaFoldDB" id="A0A8H5LQV7"/>
<accession>A0A8H5LQV7</accession>
<sequence length="97" mass="10893">MQKALYFEIYYLSDAELVVLKLIFDVDNDEDGRPFDFGQHSKGIIIFLIVGVNNEDAPRIFVSKSTFDPIDGPDDDNESEATGGHFGIQIHAIQVFI</sequence>
<organism evidence="1 2">
    <name type="scientific">Collybiopsis confluens</name>
    <dbReference type="NCBI Taxonomy" id="2823264"/>
    <lineage>
        <taxon>Eukaryota</taxon>
        <taxon>Fungi</taxon>
        <taxon>Dikarya</taxon>
        <taxon>Basidiomycota</taxon>
        <taxon>Agaricomycotina</taxon>
        <taxon>Agaricomycetes</taxon>
        <taxon>Agaricomycetidae</taxon>
        <taxon>Agaricales</taxon>
        <taxon>Marasmiineae</taxon>
        <taxon>Omphalotaceae</taxon>
        <taxon>Collybiopsis</taxon>
    </lineage>
</organism>
<evidence type="ECO:0000313" key="1">
    <source>
        <dbReference type="EMBL" id="KAF5366635.1"/>
    </source>
</evidence>
<proteinExistence type="predicted"/>
<comment type="caution">
    <text evidence="1">The sequence shown here is derived from an EMBL/GenBank/DDBJ whole genome shotgun (WGS) entry which is preliminary data.</text>
</comment>
<keyword evidence="2" id="KW-1185">Reference proteome</keyword>
<reference evidence="1 2" key="1">
    <citation type="journal article" date="2020" name="ISME J.">
        <title>Uncovering the hidden diversity of litter-decomposition mechanisms in mushroom-forming fungi.</title>
        <authorList>
            <person name="Floudas D."/>
            <person name="Bentzer J."/>
            <person name="Ahren D."/>
            <person name="Johansson T."/>
            <person name="Persson P."/>
            <person name="Tunlid A."/>
        </authorList>
    </citation>
    <scope>NUCLEOTIDE SEQUENCE [LARGE SCALE GENOMIC DNA]</scope>
    <source>
        <strain evidence="1 2">CBS 406.79</strain>
    </source>
</reference>
<evidence type="ECO:0000313" key="2">
    <source>
        <dbReference type="Proteomes" id="UP000518752"/>
    </source>
</evidence>
<protein>
    <submittedName>
        <fullName evidence="1">Uncharacterized protein</fullName>
    </submittedName>
</protein>
<name>A0A8H5LQV7_9AGAR</name>